<gene>
    <name evidence="9" type="ORF">GCM10009810_30580</name>
</gene>
<keyword evidence="6" id="KW-1003">Cell membrane</keyword>
<keyword evidence="4 6" id="KW-0472">Membrane</keyword>
<keyword evidence="10" id="KW-1185">Reference proteome</keyword>
<feature type="transmembrane region" description="Helical" evidence="6">
    <location>
        <begin position="85"/>
        <end position="109"/>
    </location>
</feature>
<keyword evidence="6" id="KW-0813">Transport</keyword>
<dbReference type="InterPro" id="IPR000412">
    <property type="entry name" value="ABC_2_transport"/>
</dbReference>
<comment type="similarity">
    <text evidence="6">Belongs to the ABC-2 integral membrane protein family.</text>
</comment>
<feature type="transmembrane region" description="Helical" evidence="6">
    <location>
        <begin position="130"/>
        <end position="157"/>
    </location>
</feature>
<sequence>MTTTISTAGTSATAPAARAVPTRTERRLPGLLAASRVRSAAELRIFFRNVQSLVFTLALPIILLVIFGSIFTGKIEGTDTDFKQYFVAGIVAAGVMSTAFTGLAINVALERELGLVRRLASSPMPKGAYFVGKVVLVAVTSLLETIILVGIGTAFFGLQLPSDGKHWAVFAWVFVLGTAAMALCGLAYTAIIPSASAAAAIVTPPFLVLQFISGVFFPFNQLPGWMQNAAGLFPLKWLTQGFRYVFLPEDFQVVEHGGSWNLPAVAIALAIWVCVAGFLTMATFKWRGPKVK</sequence>
<feature type="region of interest" description="Disordered" evidence="7">
    <location>
        <begin position="1"/>
        <end position="22"/>
    </location>
</feature>
<feature type="transmembrane region" description="Helical" evidence="6">
    <location>
        <begin position="198"/>
        <end position="219"/>
    </location>
</feature>
<dbReference type="PROSITE" id="PS51012">
    <property type="entry name" value="ABC_TM2"/>
    <property type="match status" value="1"/>
</dbReference>
<dbReference type="InterPro" id="IPR051784">
    <property type="entry name" value="Nod_factor_ABC_transporter"/>
</dbReference>
<dbReference type="PANTHER" id="PTHR43229">
    <property type="entry name" value="NODULATION PROTEIN J"/>
    <property type="match status" value="1"/>
</dbReference>
<evidence type="ECO:0000313" key="10">
    <source>
        <dbReference type="Proteomes" id="UP001501475"/>
    </source>
</evidence>
<feature type="transmembrane region" description="Helical" evidence="6">
    <location>
        <begin position="53"/>
        <end position="73"/>
    </location>
</feature>
<reference evidence="10" key="1">
    <citation type="journal article" date="2019" name="Int. J. Syst. Evol. Microbiol.">
        <title>The Global Catalogue of Microorganisms (GCM) 10K type strain sequencing project: providing services to taxonomists for standard genome sequencing and annotation.</title>
        <authorList>
            <consortium name="The Broad Institute Genomics Platform"/>
            <consortium name="The Broad Institute Genome Sequencing Center for Infectious Disease"/>
            <person name="Wu L."/>
            <person name="Ma J."/>
        </authorList>
    </citation>
    <scope>NUCLEOTIDE SEQUENCE [LARGE SCALE GENOMIC DNA]</scope>
    <source>
        <strain evidence="10">JCM 15591</strain>
    </source>
</reference>
<evidence type="ECO:0000256" key="5">
    <source>
        <dbReference type="ARBA" id="ARBA00023251"/>
    </source>
</evidence>
<keyword evidence="5" id="KW-0046">Antibiotic resistance</keyword>
<evidence type="ECO:0000256" key="2">
    <source>
        <dbReference type="ARBA" id="ARBA00022692"/>
    </source>
</evidence>
<feature type="domain" description="ABC transmembrane type-2" evidence="8">
    <location>
        <begin position="51"/>
        <end position="287"/>
    </location>
</feature>
<dbReference type="Proteomes" id="UP001501475">
    <property type="component" value="Unassembled WGS sequence"/>
</dbReference>
<dbReference type="EMBL" id="BAAAPN010000059">
    <property type="protein sequence ID" value="GAA1769921.1"/>
    <property type="molecule type" value="Genomic_DNA"/>
</dbReference>
<dbReference type="PIRSF" id="PIRSF006648">
    <property type="entry name" value="DrrB"/>
    <property type="match status" value="1"/>
</dbReference>
<comment type="subcellular location">
    <subcellularLocation>
        <location evidence="6">Cell membrane</location>
        <topology evidence="6">Multi-pass membrane protein</topology>
    </subcellularLocation>
    <subcellularLocation>
        <location evidence="1">Membrane</location>
        <topology evidence="1">Multi-pass membrane protein</topology>
    </subcellularLocation>
</comment>
<evidence type="ECO:0000313" key="9">
    <source>
        <dbReference type="EMBL" id="GAA1769921.1"/>
    </source>
</evidence>
<dbReference type="PANTHER" id="PTHR43229:SF2">
    <property type="entry name" value="NODULATION PROTEIN J"/>
    <property type="match status" value="1"/>
</dbReference>
<evidence type="ECO:0000256" key="6">
    <source>
        <dbReference type="RuleBase" id="RU361157"/>
    </source>
</evidence>
<protein>
    <recommendedName>
        <fullName evidence="6">Transport permease protein</fullName>
    </recommendedName>
</protein>
<dbReference type="InterPro" id="IPR013525">
    <property type="entry name" value="ABC2_TM"/>
</dbReference>
<keyword evidence="2 6" id="KW-0812">Transmembrane</keyword>
<dbReference type="InterPro" id="IPR047817">
    <property type="entry name" value="ABC2_TM_bact-type"/>
</dbReference>
<evidence type="ECO:0000256" key="4">
    <source>
        <dbReference type="ARBA" id="ARBA00023136"/>
    </source>
</evidence>
<evidence type="ECO:0000256" key="7">
    <source>
        <dbReference type="SAM" id="MobiDB-lite"/>
    </source>
</evidence>
<comment type="caution">
    <text evidence="9">The sequence shown here is derived from an EMBL/GenBank/DDBJ whole genome shotgun (WGS) entry which is preliminary data.</text>
</comment>
<dbReference type="RefSeq" id="WP_344067750.1">
    <property type="nucleotide sequence ID" value="NZ_BAAAPN010000059.1"/>
</dbReference>
<evidence type="ECO:0000259" key="8">
    <source>
        <dbReference type="PROSITE" id="PS51012"/>
    </source>
</evidence>
<keyword evidence="3 6" id="KW-1133">Transmembrane helix</keyword>
<name>A0ABP4XB73_9MICO</name>
<dbReference type="Pfam" id="PF01061">
    <property type="entry name" value="ABC2_membrane"/>
    <property type="match status" value="1"/>
</dbReference>
<evidence type="ECO:0000256" key="1">
    <source>
        <dbReference type="ARBA" id="ARBA00004141"/>
    </source>
</evidence>
<organism evidence="9 10">
    <name type="scientific">Nostocoides vanveenii</name>
    <dbReference type="NCBI Taxonomy" id="330835"/>
    <lineage>
        <taxon>Bacteria</taxon>
        <taxon>Bacillati</taxon>
        <taxon>Actinomycetota</taxon>
        <taxon>Actinomycetes</taxon>
        <taxon>Micrococcales</taxon>
        <taxon>Intrasporangiaceae</taxon>
        <taxon>Nostocoides</taxon>
    </lineage>
</organism>
<feature type="transmembrane region" description="Helical" evidence="6">
    <location>
        <begin position="264"/>
        <end position="284"/>
    </location>
</feature>
<accession>A0ABP4XB73</accession>
<proteinExistence type="inferred from homology"/>
<evidence type="ECO:0000256" key="3">
    <source>
        <dbReference type="ARBA" id="ARBA00022989"/>
    </source>
</evidence>
<feature type="transmembrane region" description="Helical" evidence="6">
    <location>
        <begin position="169"/>
        <end position="191"/>
    </location>
</feature>